<keyword evidence="1" id="KW-0456">Lyase</keyword>
<dbReference type="InterPro" id="IPR013785">
    <property type="entry name" value="Aldolase_TIM"/>
</dbReference>
<dbReference type="AlphaFoldDB" id="A0A382NME1"/>
<accession>A0A382NME1</accession>
<proteinExistence type="predicted"/>
<dbReference type="PANTHER" id="PTHR12128:SF66">
    <property type="entry name" value="4-HYDROXY-2-OXOGLUTARATE ALDOLASE, MITOCHONDRIAL"/>
    <property type="match status" value="1"/>
</dbReference>
<gene>
    <name evidence="2" type="ORF">METZ01_LOCUS315208</name>
</gene>
<dbReference type="CDD" id="cd00408">
    <property type="entry name" value="DHDPS-like"/>
    <property type="match status" value="1"/>
</dbReference>
<dbReference type="Pfam" id="PF00701">
    <property type="entry name" value="DHDPS"/>
    <property type="match status" value="1"/>
</dbReference>
<evidence type="ECO:0000313" key="2">
    <source>
        <dbReference type="EMBL" id="SVC62354.1"/>
    </source>
</evidence>
<sequence length="246" mass="26758">MSFTLAHGSVPPMVTPMTEDAASIDRDGIAALVEWHIEAGTTGLFVVCSTGEMFALSQDEMVEIVEAAVISADGRIPIIAGLPFPDVNRKAEIAKRYETVGVDGGVALQPFESPADNDTMYEHYARLADEVKIPLFIYEHPKWQSTHLLTPTLVGRLVANGQYVGMKDCTGDLSRLVAMADVSEGQFGVMQAVQERLLPSLVCGATGVCATASNAYPHLYRRLYDTFQAGDTQKAYKLQNTMRVLL</sequence>
<dbReference type="PANTHER" id="PTHR12128">
    <property type="entry name" value="DIHYDRODIPICOLINATE SYNTHASE"/>
    <property type="match status" value="1"/>
</dbReference>
<dbReference type="InterPro" id="IPR002220">
    <property type="entry name" value="DapA-like"/>
</dbReference>
<reference evidence="2" key="1">
    <citation type="submission" date="2018-05" db="EMBL/GenBank/DDBJ databases">
        <authorList>
            <person name="Lanie J.A."/>
            <person name="Ng W.-L."/>
            <person name="Kazmierczak K.M."/>
            <person name="Andrzejewski T.M."/>
            <person name="Davidsen T.M."/>
            <person name="Wayne K.J."/>
            <person name="Tettelin H."/>
            <person name="Glass J.I."/>
            <person name="Rusch D."/>
            <person name="Podicherti R."/>
            <person name="Tsui H.-C.T."/>
            <person name="Winkler M.E."/>
        </authorList>
    </citation>
    <scope>NUCLEOTIDE SEQUENCE</scope>
</reference>
<dbReference type="EMBL" id="UINC01101499">
    <property type="protein sequence ID" value="SVC62354.1"/>
    <property type="molecule type" value="Genomic_DNA"/>
</dbReference>
<dbReference type="SMART" id="SM01130">
    <property type="entry name" value="DHDPS"/>
    <property type="match status" value="1"/>
</dbReference>
<evidence type="ECO:0000256" key="1">
    <source>
        <dbReference type="ARBA" id="ARBA00023239"/>
    </source>
</evidence>
<feature type="non-terminal residue" evidence="2">
    <location>
        <position position="246"/>
    </location>
</feature>
<dbReference type="SUPFAM" id="SSF51569">
    <property type="entry name" value="Aldolase"/>
    <property type="match status" value="1"/>
</dbReference>
<dbReference type="Gene3D" id="3.20.20.70">
    <property type="entry name" value="Aldolase class I"/>
    <property type="match status" value="1"/>
</dbReference>
<organism evidence="2">
    <name type="scientific">marine metagenome</name>
    <dbReference type="NCBI Taxonomy" id="408172"/>
    <lineage>
        <taxon>unclassified sequences</taxon>
        <taxon>metagenomes</taxon>
        <taxon>ecological metagenomes</taxon>
    </lineage>
</organism>
<protein>
    <recommendedName>
        <fullName evidence="3">Dihydrodipicolinate synthase family protein</fullName>
    </recommendedName>
</protein>
<name>A0A382NME1_9ZZZZ</name>
<dbReference type="GO" id="GO:0008840">
    <property type="term" value="F:4-hydroxy-tetrahydrodipicolinate synthase activity"/>
    <property type="evidence" value="ECO:0007669"/>
    <property type="project" value="TreeGrafter"/>
</dbReference>
<dbReference type="PRINTS" id="PR00146">
    <property type="entry name" value="DHPICSNTHASE"/>
</dbReference>
<evidence type="ECO:0008006" key="3">
    <source>
        <dbReference type="Google" id="ProtNLM"/>
    </source>
</evidence>